<gene>
    <name evidence="2" type="ORF">CLOSAC_02040</name>
</gene>
<dbReference type="RefSeq" id="WP_077863703.1">
    <property type="nucleotide sequence ID" value="NZ_LZYZ01000001.1"/>
</dbReference>
<evidence type="ECO:0008006" key="4">
    <source>
        <dbReference type="Google" id="ProtNLM"/>
    </source>
</evidence>
<keyword evidence="1" id="KW-0812">Transmembrane</keyword>
<comment type="caution">
    <text evidence="2">The sequence shown here is derived from an EMBL/GenBank/DDBJ whole genome shotgun (WGS) entry which is preliminary data.</text>
</comment>
<dbReference type="Proteomes" id="UP000191154">
    <property type="component" value="Unassembled WGS sequence"/>
</dbReference>
<organism evidence="2 3">
    <name type="scientific">Clostridium saccharobutylicum</name>
    <dbReference type="NCBI Taxonomy" id="169679"/>
    <lineage>
        <taxon>Bacteria</taxon>
        <taxon>Bacillati</taxon>
        <taxon>Bacillota</taxon>
        <taxon>Clostridia</taxon>
        <taxon>Eubacteriales</taxon>
        <taxon>Clostridiaceae</taxon>
        <taxon>Clostridium</taxon>
    </lineage>
</organism>
<proteinExistence type="predicted"/>
<evidence type="ECO:0000256" key="1">
    <source>
        <dbReference type="SAM" id="Phobius"/>
    </source>
</evidence>
<accession>A0A1S8NHR8</accession>
<dbReference type="STRING" id="169679.CSACC_35830"/>
<feature type="transmembrane region" description="Helical" evidence="1">
    <location>
        <begin position="7"/>
        <end position="27"/>
    </location>
</feature>
<dbReference type="Pfam" id="PF17314">
    <property type="entry name" value="DUF5360"/>
    <property type="match status" value="1"/>
</dbReference>
<dbReference type="EMBL" id="LZYZ01000001">
    <property type="protein sequence ID" value="OOM15933.1"/>
    <property type="molecule type" value="Genomic_DNA"/>
</dbReference>
<dbReference type="AlphaFoldDB" id="A0A1S8NHR8"/>
<feature type="transmembrane region" description="Helical" evidence="1">
    <location>
        <begin position="75"/>
        <end position="97"/>
    </location>
</feature>
<feature type="transmembrane region" description="Helical" evidence="1">
    <location>
        <begin position="103"/>
        <end position="124"/>
    </location>
</feature>
<evidence type="ECO:0000313" key="2">
    <source>
        <dbReference type="EMBL" id="OOM15933.1"/>
    </source>
</evidence>
<dbReference type="InterPro" id="IPR020348">
    <property type="entry name" value="Uncharacterised_YvaD"/>
</dbReference>
<name>A0A1S8NHR8_CLOSA</name>
<keyword evidence="1" id="KW-0472">Membrane</keyword>
<evidence type="ECO:0000313" key="3">
    <source>
        <dbReference type="Proteomes" id="UP000191154"/>
    </source>
</evidence>
<feature type="transmembrane region" description="Helical" evidence="1">
    <location>
        <begin position="47"/>
        <end position="66"/>
    </location>
</feature>
<keyword evidence="1" id="KW-1133">Transmembrane helix</keyword>
<sequence>MKKLKIFFLFTDIGFIIYWLITALHLIPINLAFKDYNNPILVDWNWSFFPLDMFISLTGFLGLYFLSKKSEKWKVFCLCSLILTFCSGLQAVAFWTLRNDFDLTWWVFNLYLLIYPLPFIYKLINGRLANNF</sequence>
<protein>
    <recommendedName>
        <fullName evidence="4">YvaD family protein</fullName>
    </recommendedName>
</protein>
<reference evidence="2 3" key="1">
    <citation type="submission" date="2016-05" db="EMBL/GenBank/DDBJ databases">
        <title>Microbial solvent formation.</title>
        <authorList>
            <person name="Poehlein A."/>
            <person name="Montoya Solano J.D."/>
            <person name="Flitsch S."/>
            <person name="Krabben P."/>
            <person name="Duerre P."/>
            <person name="Daniel R."/>
        </authorList>
    </citation>
    <scope>NUCLEOTIDE SEQUENCE [LARGE SCALE GENOMIC DNA]</scope>
    <source>
        <strain evidence="2 3">L1-8</strain>
    </source>
</reference>